<dbReference type="InterPro" id="IPR037021">
    <property type="entry name" value="RnfH_sf"/>
</dbReference>
<dbReference type="KEGG" id="zmm:Zmob_1347"/>
<dbReference type="PANTHER" id="PTHR37483">
    <property type="entry name" value="UPF0125 PROTEIN RATB"/>
    <property type="match status" value="1"/>
</dbReference>
<dbReference type="GeneID" id="79904880"/>
<dbReference type="Pfam" id="PF03658">
    <property type="entry name" value="Ub-RnfH"/>
    <property type="match status" value="1"/>
</dbReference>
<dbReference type="AlphaFoldDB" id="A0A0H3G3B2"/>
<dbReference type="NCBIfam" id="NF002490">
    <property type="entry name" value="PRK01777.1"/>
    <property type="match status" value="1"/>
</dbReference>
<protein>
    <recommendedName>
        <fullName evidence="2">UPF0125 protein Zmob_1347</fullName>
    </recommendedName>
</protein>
<dbReference type="SUPFAM" id="SSF54285">
    <property type="entry name" value="MoaD/ThiS"/>
    <property type="match status" value="1"/>
</dbReference>
<gene>
    <name evidence="3" type="ordered locus">Zmob_1347</name>
</gene>
<dbReference type="eggNOG" id="COG2914">
    <property type="taxonomic scope" value="Bacteria"/>
</dbReference>
<evidence type="ECO:0000256" key="2">
    <source>
        <dbReference type="HAMAP-Rule" id="MF_00460"/>
    </source>
</evidence>
<comment type="similarity">
    <text evidence="1 2">Belongs to the UPF0125 (RnfH) family.</text>
</comment>
<dbReference type="InterPro" id="IPR016155">
    <property type="entry name" value="Mopterin_synth/thiamin_S_b"/>
</dbReference>
<evidence type="ECO:0000313" key="4">
    <source>
        <dbReference type="Proteomes" id="UP000001494"/>
    </source>
</evidence>
<proteinExistence type="inferred from homology"/>
<reference evidence="3 4" key="1">
    <citation type="journal article" date="2011" name="J. Bacteriol.">
        <title>Genome sequence of the ethanol-producing Zymomonas mobilis subsp. mobilis lectotype strain ATCC 10988.</title>
        <authorList>
            <person name="Pappas K.M."/>
            <person name="Kouvelis V.N."/>
            <person name="Saunders E."/>
            <person name="Brettin T.S."/>
            <person name="Bruce D."/>
            <person name="Detter C."/>
            <person name="Balakireva M."/>
            <person name="Han C.S."/>
            <person name="Savvakis G."/>
            <person name="Kyrpides N.C."/>
            <person name="Typas M.A."/>
        </authorList>
    </citation>
    <scope>NUCLEOTIDE SEQUENCE [LARGE SCALE GENOMIC DNA]</scope>
    <source>
        <strain evidence="4">ATCC 10988 / DSM 424 / CCUG 17860 / LMG 404 / NCIMB 8938 / NRRL B-806 / ZM1</strain>
    </source>
</reference>
<name>A0A0H3G3B2_ZYMMA</name>
<dbReference type="InterPro" id="IPR005346">
    <property type="entry name" value="RnfH"/>
</dbReference>
<evidence type="ECO:0000313" key="3">
    <source>
        <dbReference type="EMBL" id="AEH63169.1"/>
    </source>
</evidence>
<dbReference type="Proteomes" id="UP000001494">
    <property type="component" value="Chromosome"/>
</dbReference>
<dbReference type="EMBL" id="CP002850">
    <property type="protein sequence ID" value="AEH63169.1"/>
    <property type="molecule type" value="Genomic_DNA"/>
</dbReference>
<dbReference type="Gene3D" id="3.10.20.280">
    <property type="entry name" value="RnfH-like"/>
    <property type="match status" value="1"/>
</dbReference>
<dbReference type="PANTHER" id="PTHR37483:SF1">
    <property type="entry name" value="UPF0125 PROTEIN RATB"/>
    <property type="match status" value="1"/>
</dbReference>
<dbReference type="OrthoDB" id="9796575at2"/>
<dbReference type="HAMAP" id="MF_00460">
    <property type="entry name" value="UPF0125_RnfH"/>
    <property type="match status" value="1"/>
</dbReference>
<dbReference type="HOGENOM" id="CLU_150721_1_0_5"/>
<sequence length="88" mass="9965">MKISVAYAKPERQWWLECEVKEGATIEDGINASGILKRCPEIDLEKQKVGIFGKVAKLDAPLEEGMRIEIYRPLLVDPKTVPKKKKKA</sequence>
<accession>A0A0H3G3B2</accession>
<organism evidence="3 4">
    <name type="scientific">Zymomonas mobilis subsp. mobilis (strain ATCC 10988 / DSM 424 / LMG 404 / NCIMB 8938 / NRRL B-806 / ZM1)</name>
    <dbReference type="NCBI Taxonomy" id="555217"/>
    <lineage>
        <taxon>Bacteria</taxon>
        <taxon>Pseudomonadati</taxon>
        <taxon>Pseudomonadota</taxon>
        <taxon>Alphaproteobacteria</taxon>
        <taxon>Sphingomonadales</taxon>
        <taxon>Zymomonadaceae</taxon>
        <taxon>Zymomonas</taxon>
    </lineage>
</organism>
<evidence type="ECO:0000256" key="1">
    <source>
        <dbReference type="ARBA" id="ARBA00010645"/>
    </source>
</evidence>
<dbReference type="RefSeq" id="WP_011241541.1">
    <property type="nucleotide sequence ID" value="NC_017262.1"/>
</dbReference>